<evidence type="ECO:0000313" key="2">
    <source>
        <dbReference type="Proteomes" id="UP000292187"/>
    </source>
</evidence>
<proteinExistence type="predicted"/>
<sequence length="213" mass="23846">MNIKNILLRGLIVSLLSSLTGCDYIEKIKVIDELTKQQEQQNEKIALLEKQQVNIINSTKMLATVIKSIKDQQDTFLFTEFNPTQTKYFILNNGSVGLAGRIISIEPADNGSVIHIALVNLLSVPVSNMGFYATWGGEKPSDAKAYAKWQQLLFSTSMNSALELLPGQWQDINLTLKGISPNNLKYLKLSINMDNIQFDTLQPADSQQKKIKK</sequence>
<reference evidence="1 2" key="1">
    <citation type="submission" date="2019-02" db="EMBL/GenBank/DDBJ databases">
        <title>Draft genome sequence of Escherichia albertii strain Mex-12/320a, isolated from an infant with diarrhea, harboring virulence genes associated with diarrheagenic strains of enteropathogenic E. coli.</title>
        <authorList>
            <person name="Maldonado-Puga S."/>
            <person name="Meza-Segura M."/>
            <person name="Zaidi M.B."/>
            <person name="Estrada-Garcia T."/>
        </authorList>
    </citation>
    <scope>NUCLEOTIDE SEQUENCE [LARGE SCALE GENOMIC DNA]</scope>
    <source>
        <strain evidence="1 2">Mex-12/320a</strain>
    </source>
</reference>
<accession>A0A7Z8DYE9</accession>
<evidence type="ECO:0000313" key="1">
    <source>
        <dbReference type="EMBL" id="TBR51108.1"/>
    </source>
</evidence>
<dbReference type="AlphaFoldDB" id="A0A7Z8DYE9"/>
<dbReference type="Proteomes" id="UP000292187">
    <property type="component" value="Unassembled WGS sequence"/>
</dbReference>
<protein>
    <submittedName>
        <fullName evidence="1">DUF3251 domain-containing protein</fullName>
    </submittedName>
</protein>
<dbReference type="RefSeq" id="WP_131109522.1">
    <property type="nucleotide sequence ID" value="NZ_CP117647.1"/>
</dbReference>
<gene>
    <name evidence="1" type="ORF">EYS06_15235</name>
</gene>
<name>A0A7Z8DYE9_ESCAL</name>
<comment type="caution">
    <text evidence="1">The sequence shown here is derived from an EMBL/GenBank/DDBJ whole genome shotgun (WGS) entry which is preliminary data.</text>
</comment>
<dbReference type="EMBL" id="SIZV01000019">
    <property type="protein sequence ID" value="TBR51108.1"/>
    <property type="molecule type" value="Genomic_DNA"/>
</dbReference>
<organism evidence="1 2">
    <name type="scientific">Escherichia albertii</name>
    <dbReference type="NCBI Taxonomy" id="208962"/>
    <lineage>
        <taxon>Bacteria</taxon>
        <taxon>Pseudomonadati</taxon>
        <taxon>Pseudomonadota</taxon>
        <taxon>Gammaproteobacteria</taxon>
        <taxon>Enterobacterales</taxon>
        <taxon>Enterobacteriaceae</taxon>
        <taxon>Escherichia</taxon>
    </lineage>
</organism>
<dbReference type="InterPro" id="IPR037125">
    <property type="entry name" value="YajI-like_sf"/>
</dbReference>
<dbReference type="PROSITE" id="PS51257">
    <property type="entry name" value="PROKAR_LIPOPROTEIN"/>
    <property type="match status" value="1"/>
</dbReference>
<dbReference type="Gene3D" id="2.60.40.1620">
    <property type="entry name" value="Lipoprotein YajI-like"/>
    <property type="match status" value="1"/>
</dbReference>